<comment type="caution">
    <text evidence="1">The sequence shown here is derived from an EMBL/GenBank/DDBJ whole genome shotgun (WGS) entry which is preliminary data.</text>
</comment>
<name>A0A0L8N3R1_STRVG</name>
<protein>
    <recommendedName>
        <fullName evidence="3">Luciferase-like domain-containing protein</fullName>
    </recommendedName>
</protein>
<dbReference type="EMBL" id="LGUV01000017">
    <property type="protein sequence ID" value="KOG57160.1"/>
    <property type="molecule type" value="Genomic_DNA"/>
</dbReference>
<organism evidence="1 2">
    <name type="scientific">Streptomyces virginiae</name>
    <name type="common">Streptomyces cinnamonensis</name>
    <dbReference type="NCBI Taxonomy" id="1961"/>
    <lineage>
        <taxon>Bacteria</taxon>
        <taxon>Bacillati</taxon>
        <taxon>Actinomycetota</taxon>
        <taxon>Actinomycetes</taxon>
        <taxon>Kitasatosporales</taxon>
        <taxon>Streptomycetaceae</taxon>
        <taxon>Streptomyces</taxon>
    </lineage>
</organism>
<dbReference type="AlphaFoldDB" id="A0A0L8N3R1"/>
<evidence type="ECO:0000313" key="2">
    <source>
        <dbReference type="Proteomes" id="UP000037084"/>
    </source>
</evidence>
<dbReference type="Proteomes" id="UP000037084">
    <property type="component" value="Unassembled WGS sequence"/>
</dbReference>
<reference evidence="2" key="1">
    <citation type="submission" date="2015-07" db="EMBL/GenBank/DDBJ databases">
        <authorList>
            <consortium name="Consortium for Microbial Forensics and Genomics (microFORGE)"/>
            <person name="Knight B.M."/>
            <person name="Roberts D.P."/>
            <person name="Lin D."/>
            <person name="Hari K."/>
            <person name="Fletcher J."/>
            <person name="Melcher U."/>
            <person name="Blagden T."/>
            <person name="Winegar R.A."/>
        </authorList>
    </citation>
    <scope>NUCLEOTIDE SEQUENCE [LARGE SCALE GENOMIC DNA]</scope>
    <source>
        <strain evidence="2">NRRL B-1447</strain>
    </source>
</reference>
<accession>A0A0L8N3R1</accession>
<evidence type="ECO:0000313" key="1">
    <source>
        <dbReference type="EMBL" id="KOG57160.1"/>
    </source>
</evidence>
<sequence length="64" mass="7207">MLRQVWETAGRDPKSLQVVPYAVQPSPGKMSHYADLGIEEVVLQLPSAPQDKVLRHLDNIAHYL</sequence>
<evidence type="ECO:0008006" key="3">
    <source>
        <dbReference type="Google" id="ProtNLM"/>
    </source>
</evidence>
<gene>
    <name evidence="1" type="ORF">ADK75_05180</name>
</gene>
<dbReference type="PATRIC" id="fig|1961.12.peg.1105"/>
<proteinExistence type="predicted"/>